<dbReference type="OrthoDB" id="3393036at2"/>
<gene>
    <name evidence="1" type="ORF">AWW66_13535</name>
</gene>
<comment type="caution">
    <text evidence="1">The sequence shown here is derived from an EMBL/GenBank/DDBJ whole genome shotgun (WGS) entry which is preliminary data.</text>
</comment>
<proteinExistence type="predicted"/>
<dbReference type="EMBL" id="LRQV01000041">
    <property type="protein sequence ID" value="KXK61423.1"/>
    <property type="molecule type" value="Genomic_DNA"/>
</dbReference>
<reference evidence="1 2" key="1">
    <citation type="submission" date="2016-01" db="EMBL/GenBank/DDBJ databases">
        <title>Whole genome sequence and analysis of Micromonospora rosaria DSM 803, which can produce antibacterial substance rosamicin.</title>
        <authorList>
            <person name="Yang H."/>
            <person name="He X."/>
            <person name="Zhu D."/>
        </authorList>
    </citation>
    <scope>NUCLEOTIDE SEQUENCE [LARGE SCALE GENOMIC DNA]</scope>
    <source>
        <strain evidence="1 2">DSM 803</strain>
    </source>
</reference>
<dbReference type="Proteomes" id="UP000070620">
    <property type="component" value="Unassembled WGS sequence"/>
</dbReference>
<dbReference type="AlphaFoldDB" id="A0A136PSI4"/>
<keyword evidence="2" id="KW-1185">Reference proteome</keyword>
<name>A0A136PSI4_9ACTN</name>
<evidence type="ECO:0008006" key="3">
    <source>
        <dbReference type="Google" id="ProtNLM"/>
    </source>
</evidence>
<accession>A0A136PSI4</accession>
<organism evidence="1 2">
    <name type="scientific">Micromonospora rosaria</name>
    <dbReference type="NCBI Taxonomy" id="47874"/>
    <lineage>
        <taxon>Bacteria</taxon>
        <taxon>Bacillati</taxon>
        <taxon>Actinomycetota</taxon>
        <taxon>Actinomycetes</taxon>
        <taxon>Micromonosporales</taxon>
        <taxon>Micromonosporaceae</taxon>
        <taxon>Micromonospora</taxon>
    </lineage>
</organism>
<evidence type="ECO:0000313" key="1">
    <source>
        <dbReference type="EMBL" id="KXK61423.1"/>
    </source>
</evidence>
<sequence length="90" mass="9934">MNALPSPGPAHVPSRPSWACAGCGAPWPCPAARTNLTGQYAERTVDLAVYLCMQLHDATGDLLRHHPDDLPGPAEFHARFVGWVRHRRQR</sequence>
<evidence type="ECO:0000313" key="2">
    <source>
        <dbReference type="Proteomes" id="UP000070620"/>
    </source>
</evidence>
<protein>
    <recommendedName>
        <fullName evidence="3">Flavin reductase</fullName>
    </recommendedName>
</protein>